<dbReference type="EMBL" id="MG596799">
    <property type="protein sequence ID" value="AUM59617.1"/>
    <property type="molecule type" value="Genomic_DNA"/>
</dbReference>
<dbReference type="Pfam" id="PF05939">
    <property type="entry name" value="Phage_min_tail"/>
    <property type="match status" value="1"/>
</dbReference>
<dbReference type="GeneID" id="54986956"/>
<sequence>MDVFPTIDKPAYGLEDAPEADVDEVKMGDGYVLRRPKGINYIKNTWNPSWDSLEDTVARSTYDWLLARLMITPFQWTHPVTGVVYQVVCKAVKLSYNAFNDEILTATFEQDFNPV</sequence>
<dbReference type="Proteomes" id="UP000240704">
    <property type="component" value="Segment"/>
</dbReference>
<protein>
    <submittedName>
        <fullName evidence="1">Minor tail protein</fullName>
    </submittedName>
</protein>
<keyword evidence="2" id="KW-1185">Reference proteome</keyword>
<organism evidence="1 2">
    <name type="scientific">Pseudomonas phage PMBT3</name>
    <dbReference type="NCBI Taxonomy" id="2059856"/>
    <lineage>
        <taxon>Viruses</taxon>
        <taxon>Duplodnaviria</taxon>
        <taxon>Heunggongvirae</taxon>
        <taxon>Uroviricota</taxon>
        <taxon>Caudoviricetes</taxon>
        <taxon>Maxrubnervirus</taxon>
        <taxon>Maxrubnervirus PMBT3</taxon>
    </lineage>
</organism>
<proteinExistence type="predicted"/>
<evidence type="ECO:0000313" key="2">
    <source>
        <dbReference type="Proteomes" id="UP000240704"/>
    </source>
</evidence>
<dbReference type="RefSeq" id="YP_009796566.1">
    <property type="nucleotide sequence ID" value="NC_047902.1"/>
</dbReference>
<evidence type="ECO:0000313" key="1">
    <source>
        <dbReference type="EMBL" id="AUM59617.1"/>
    </source>
</evidence>
<name>A0A2I6PHY2_9CAUD</name>
<dbReference type="KEGG" id="vg:54986956"/>
<reference evidence="2" key="1">
    <citation type="submission" date="2017-11" db="EMBL/GenBank/DDBJ databases">
        <title>Genome sequence and characterization of the novel virulent phage PMBT3 infecting Pseudomonas sp.</title>
        <authorList>
            <person name="Koberg S."/>
            <person name="Brinks E."/>
            <person name="Heller K.J."/>
            <person name="Neve H."/>
            <person name="Franz C.M.A.P."/>
        </authorList>
    </citation>
    <scope>NUCLEOTIDE SEQUENCE [LARGE SCALE GENOMIC DNA]</scope>
</reference>
<dbReference type="InterPro" id="IPR010265">
    <property type="entry name" value="Phage_lambda_TipM"/>
</dbReference>
<accession>A0A2I6PHY2</accession>